<dbReference type="Pfam" id="PF01529">
    <property type="entry name" value="DHHC"/>
    <property type="match status" value="1"/>
</dbReference>
<dbReference type="PROSITE" id="PS50216">
    <property type="entry name" value="DHHC"/>
    <property type="match status" value="1"/>
</dbReference>
<feature type="compositionally biased region" description="Polar residues" evidence="8">
    <location>
        <begin position="326"/>
        <end position="348"/>
    </location>
</feature>
<feature type="transmembrane region" description="Helical" evidence="7">
    <location>
        <begin position="180"/>
        <end position="202"/>
    </location>
</feature>
<evidence type="ECO:0000256" key="2">
    <source>
        <dbReference type="ARBA" id="ARBA00022692"/>
    </source>
</evidence>
<keyword evidence="7" id="KW-0012">Acyltransferase</keyword>
<evidence type="ECO:0000256" key="5">
    <source>
        <dbReference type="ARBA" id="ARBA00023463"/>
    </source>
</evidence>
<protein>
    <recommendedName>
        <fullName evidence="7">Palmitoyltransferase</fullName>
        <ecNumber evidence="7">2.3.1.225</ecNumber>
    </recommendedName>
</protein>
<sequence>MGRCEFSTRIIPVTLAWTLVLGCTGLYFAFVCRYLLETYSYAFPICQGVVALFVILNLSLATFMDPGIYPKAHEDEQVSDDFRAPLYKNVEIKGVMVRMKWCTTCQFYRPPRCSHCSVCNNCIETFDHHCPWLNNCIGRRNYRYFFLMLMSLSVHMVSILAQSIVYILDHQQELSKPGPIIAIVVVVIISLSTIPVFGLTGFHIMLVSRGRTTNEQVTGKFKGGLNPFHKGCCKNCSYVICGPHWPKLVSYIPKTRTIHIDSSKVTYVAAEKDVKITVDANTANGVRHHPTVNNSMSPMPRDDYFEKGSQSLDVDPPSPPARRHLGSQNNLYDMSSGSQSHAVTTSNSTTAVGATLYASRKRGGSSHSLRGVENHQGSAPGPPPAVYQRAASASPQRHHARRAPVGNGEDLSPRSPVAGSSLPTSPSGDRFTPRSRQIHHPAGRGDTGTIGHVPQASERPIPQPIRVTSPYATASPGPYSTGSLRSGMSLSQEGVQYSPVSPSPATAVRDRSRTFYPARSRSRESLSRSRDNISRSRELLSRSREGLANSEEALNRSRETSVSSYHSAVGAGVAGPSTSRVASASNHRGSSGTNRGPLQSPRASDRPDGPEGASRPLTFLHALQMTEAAEVREREMTQNSRLRRMRKESSKSVYDTTTTYEASV</sequence>
<evidence type="ECO:0000256" key="1">
    <source>
        <dbReference type="ARBA" id="ARBA00004141"/>
    </source>
</evidence>
<dbReference type="AlphaFoldDB" id="A0ABD0JBE8"/>
<comment type="domain">
    <text evidence="7">The DHHC domain is required for palmitoyltransferase activity.</text>
</comment>
<feature type="domain" description="Palmitoyltransferase DHHC" evidence="9">
    <location>
        <begin position="99"/>
        <end position="218"/>
    </location>
</feature>
<comment type="caution">
    <text evidence="10">The sequence shown here is derived from an EMBL/GenBank/DDBJ whole genome shotgun (WGS) entry which is preliminary data.</text>
</comment>
<feature type="compositionally biased region" description="Polar residues" evidence="8">
    <location>
        <begin position="576"/>
        <end position="597"/>
    </location>
</feature>
<evidence type="ECO:0000256" key="4">
    <source>
        <dbReference type="ARBA" id="ARBA00023136"/>
    </source>
</evidence>
<dbReference type="Proteomes" id="UP001519460">
    <property type="component" value="Unassembled WGS sequence"/>
</dbReference>
<evidence type="ECO:0000313" key="11">
    <source>
        <dbReference type="Proteomes" id="UP001519460"/>
    </source>
</evidence>
<dbReference type="InterPro" id="IPR001594">
    <property type="entry name" value="Palmitoyltrfase_DHHC"/>
</dbReference>
<feature type="region of interest" description="Disordered" evidence="8">
    <location>
        <begin position="360"/>
        <end position="664"/>
    </location>
</feature>
<reference evidence="10 11" key="1">
    <citation type="journal article" date="2023" name="Sci. Data">
        <title>Genome assembly of the Korean intertidal mud-creeper Batillaria attramentaria.</title>
        <authorList>
            <person name="Patra A.K."/>
            <person name="Ho P.T."/>
            <person name="Jun S."/>
            <person name="Lee S.J."/>
            <person name="Kim Y."/>
            <person name="Won Y.J."/>
        </authorList>
    </citation>
    <scope>NUCLEOTIDE SEQUENCE [LARGE SCALE GENOMIC DNA]</scope>
    <source>
        <strain evidence="10">Wonlab-2016</strain>
    </source>
</reference>
<feature type="compositionally biased region" description="Polar residues" evidence="8">
    <location>
        <begin position="478"/>
        <end position="504"/>
    </location>
</feature>
<comment type="subcellular location">
    <subcellularLocation>
        <location evidence="1">Membrane</location>
        <topology evidence="1">Multi-pass membrane protein</topology>
    </subcellularLocation>
</comment>
<feature type="region of interest" description="Disordered" evidence="8">
    <location>
        <begin position="285"/>
        <end position="348"/>
    </location>
</feature>
<dbReference type="EC" id="2.3.1.225" evidence="7"/>
<keyword evidence="7" id="KW-0808">Transferase</keyword>
<dbReference type="GO" id="GO:0016020">
    <property type="term" value="C:membrane"/>
    <property type="evidence" value="ECO:0007669"/>
    <property type="project" value="UniProtKB-SubCell"/>
</dbReference>
<keyword evidence="4 7" id="KW-0472">Membrane</keyword>
<evidence type="ECO:0000256" key="6">
    <source>
        <dbReference type="ARBA" id="ARBA00047790"/>
    </source>
</evidence>
<evidence type="ECO:0000256" key="8">
    <source>
        <dbReference type="SAM" id="MobiDB-lite"/>
    </source>
</evidence>
<evidence type="ECO:0000259" key="9">
    <source>
        <dbReference type="Pfam" id="PF01529"/>
    </source>
</evidence>
<dbReference type="PANTHER" id="PTHR12349">
    <property type="entry name" value="ANKYRIN REPEAT AND LEM DOMAIN-CONTAINING PROTEIN 2"/>
    <property type="match status" value="1"/>
</dbReference>
<evidence type="ECO:0000256" key="7">
    <source>
        <dbReference type="RuleBase" id="RU079119"/>
    </source>
</evidence>
<organism evidence="10 11">
    <name type="scientific">Batillaria attramentaria</name>
    <dbReference type="NCBI Taxonomy" id="370345"/>
    <lineage>
        <taxon>Eukaryota</taxon>
        <taxon>Metazoa</taxon>
        <taxon>Spiralia</taxon>
        <taxon>Lophotrochozoa</taxon>
        <taxon>Mollusca</taxon>
        <taxon>Gastropoda</taxon>
        <taxon>Caenogastropoda</taxon>
        <taxon>Sorbeoconcha</taxon>
        <taxon>Cerithioidea</taxon>
        <taxon>Batillariidae</taxon>
        <taxon>Batillaria</taxon>
    </lineage>
</organism>
<comment type="similarity">
    <text evidence="5">Belongs to the DHHC palmitoyltransferase family. ERF2/ZDHHC9 subfamily.</text>
</comment>
<name>A0ABD0JBE8_9CAEN</name>
<keyword evidence="3 7" id="KW-1133">Transmembrane helix</keyword>
<evidence type="ECO:0000256" key="3">
    <source>
        <dbReference type="ARBA" id="ARBA00022989"/>
    </source>
</evidence>
<feature type="compositionally biased region" description="Polar residues" evidence="8">
    <location>
        <begin position="651"/>
        <end position="664"/>
    </location>
</feature>
<feature type="transmembrane region" description="Helical" evidence="7">
    <location>
        <begin position="12"/>
        <end position="36"/>
    </location>
</feature>
<evidence type="ECO:0000313" key="10">
    <source>
        <dbReference type="EMBL" id="KAK7469531.1"/>
    </source>
</evidence>
<dbReference type="PROSITE" id="PS51257">
    <property type="entry name" value="PROKAR_LIPOPROTEIN"/>
    <property type="match status" value="1"/>
</dbReference>
<keyword evidence="11" id="KW-1185">Reference proteome</keyword>
<dbReference type="GO" id="GO:0019706">
    <property type="term" value="F:protein-cysteine S-palmitoyltransferase activity"/>
    <property type="evidence" value="ECO:0007669"/>
    <property type="project" value="UniProtKB-EC"/>
</dbReference>
<feature type="transmembrane region" description="Helical" evidence="7">
    <location>
        <begin position="144"/>
        <end position="168"/>
    </location>
</feature>
<accession>A0ABD0JBE8</accession>
<feature type="transmembrane region" description="Helical" evidence="7">
    <location>
        <begin position="42"/>
        <end position="63"/>
    </location>
</feature>
<comment type="catalytic activity">
    <reaction evidence="6">
        <text>L-cysteinyl-[protein] + hexadecanoyl-CoA = S-hexadecanoyl-L-cysteinyl-[protein] + CoA</text>
        <dbReference type="Rhea" id="RHEA:36683"/>
        <dbReference type="Rhea" id="RHEA-COMP:10131"/>
        <dbReference type="Rhea" id="RHEA-COMP:11032"/>
        <dbReference type="ChEBI" id="CHEBI:29950"/>
        <dbReference type="ChEBI" id="CHEBI:57287"/>
        <dbReference type="ChEBI" id="CHEBI:57379"/>
        <dbReference type="ChEBI" id="CHEBI:74151"/>
        <dbReference type="EC" id="2.3.1.225"/>
    </reaction>
    <physiologicalReaction direction="left-to-right" evidence="6">
        <dbReference type="Rhea" id="RHEA:36684"/>
    </physiologicalReaction>
</comment>
<dbReference type="EMBL" id="JACVVK020000513">
    <property type="protein sequence ID" value="KAK7469531.1"/>
    <property type="molecule type" value="Genomic_DNA"/>
</dbReference>
<dbReference type="PANTHER" id="PTHR12349:SF2">
    <property type="entry name" value="PALMITOYLTRANSFERASE ZDHHC8"/>
    <property type="match status" value="1"/>
</dbReference>
<gene>
    <name evidence="10" type="ORF">BaRGS_00036437</name>
</gene>
<proteinExistence type="inferred from homology"/>
<keyword evidence="2 7" id="KW-0812">Transmembrane</keyword>
<feature type="compositionally biased region" description="Basic and acidic residues" evidence="8">
    <location>
        <begin position="521"/>
        <end position="545"/>
    </location>
</feature>